<organism evidence="2">
    <name type="scientific">hydrothermal vent metagenome</name>
    <dbReference type="NCBI Taxonomy" id="652676"/>
    <lineage>
        <taxon>unclassified sequences</taxon>
        <taxon>metagenomes</taxon>
        <taxon>ecological metagenomes</taxon>
    </lineage>
</organism>
<name>A0A3B1BVT0_9ZZZZ</name>
<dbReference type="InterPro" id="IPR013517">
    <property type="entry name" value="FG-GAP"/>
</dbReference>
<gene>
    <name evidence="2" type="ORF">MNBD_NITROSPINAE04-1234</name>
</gene>
<evidence type="ECO:0000313" key="2">
    <source>
        <dbReference type="EMBL" id="VAX14780.1"/>
    </source>
</evidence>
<sequence>MKPNRFYVIFICLATSALFLADTPQATASQTTENPAQTQIAKTIYNQLLEIKPQITSPSGSVVAVKGGKIYIENTSGAIVEPGSVLSVSRITEEITHPVTGETLGVIKEKVAMVKTAPSDSKLIVANILSGGGEVKPGDIIGSATGKKPRVAIVYSINVQSYGLKGFTKSLARKLTAWKGVSWVPGYAVERYLYDEKISEEALSSPTLIKSLGASLKADYTVLITLREKEGAILSDITLSDVKNGSVLVSRKGLIRNLESAKATAKVSSPAAASSLQAPPESLAKAETGKSLIRKTDKATVLASFDMGVNALLSYDLDDDGVDELVVGFERMVAVFKVQGGDLTKIWEKDMGRRSQIAGLSAGDFNGDGAVEVYVNGVNEDIVSSMIFESVGSGGYQIIRENMDYLFYSGSDGKLYGQLQEPDMSLDENIYSLVWSGSGFKSSLFMKLPEDKRLSGLTFFDIDGDGVMDVAGYNYQHGLMYYSSVNNGWGNISGEYGGSNIYLTIPTDEEIILTQEFQPVIMALPGDGDYIKLLVVKNHPAIGYFVDSPTFTKSQMYILEHDGIGYFKKAETPLANGVIQGVTRYDARHPNLVIISVTESSIFGKAKSKIILMNLDRY</sequence>
<reference evidence="2" key="1">
    <citation type="submission" date="2018-06" db="EMBL/GenBank/DDBJ databases">
        <authorList>
            <person name="Zhirakovskaya E."/>
        </authorList>
    </citation>
    <scope>NUCLEOTIDE SEQUENCE</scope>
</reference>
<dbReference type="EMBL" id="UOGA01000011">
    <property type="protein sequence ID" value="VAX14780.1"/>
    <property type="molecule type" value="Genomic_DNA"/>
</dbReference>
<evidence type="ECO:0000256" key="1">
    <source>
        <dbReference type="ARBA" id="ARBA00022729"/>
    </source>
</evidence>
<keyword evidence="1" id="KW-0732">Signal</keyword>
<protein>
    <submittedName>
        <fullName evidence="2">Uncharacterized protein</fullName>
    </submittedName>
</protein>
<accession>A0A3B1BVT0</accession>
<dbReference type="SUPFAM" id="SSF69318">
    <property type="entry name" value="Integrin alpha N-terminal domain"/>
    <property type="match status" value="1"/>
</dbReference>
<proteinExistence type="predicted"/>
<dbReference type="Pfam" id="PF13517">
    <property type="entry name" value="FG-GAP_3"/>
    <property type="match status" value="1"/>
</dbReference>
<dbReference type="AlphaFoldDB" id="A0A3B1BVT0"/>
<dbReference type="Gene3D" id="2.130.10.130">
    <property type="entry name" value="Integrin alpha, N-terminal"/>
    <property type="match status" value="1"/>
</dbReference>
<dbReference type="InterPro" id="IPR028994">
    <property type="entry name" value="Integrin_alpha_N"/>
</dbReference>